<keyword evidence="4" id="KW-0804">Transcription</keyword>
<name>M8BPR7_AEGTA</name>
<dbReference type="ExpressionAtlas" id="M8BPR7">
    <property type="expression patterns" value="baseline"/>
</dbReference>
<comment type="subcellular location">
    <subcellularLocation>
        <location evidence="1">Nucleus</location>
    </subcellularLocation>
</comment>
<keyword evidence="3" id="KW-0805">Transcription regulation</keyword>
<evidence type="ECO:0000256" key="2">
    <source>
        <dbReference type="ARBA" id="ARBA00005510"/>
    </source>
</evidence>
<dbReference type="GO" id="GO:0005634">
    <property type="term" value="C:nucleus"/>
    <property type="evidence" value="ECO:0007669"/>
    <property type="project" value="UniProtKB-SubCell"/>
</dbReference>
<evidence type="ECO:0000256" key="4">
    <source>
        <dbReference type="ARBA" id="ARBA00023163"/>
    </source>
</evidence>
<dbReference type="GO" id="GO:0043565">
    <property type="term" value="F:sequence-specific DNA binding"/>
    <property type="evidence" value="ECO:0007669"/>
    <property type="project" value="TreeGrafter"/>
</dbReference>
<dbReference type="GO" id="GO:0046983">
    <property type="term" value="F:protein dimerization activity"/>
    <property type="evidence" value="ECO:0007669"/>
    <property type="project" value="InterPro"/>
</dbReference>
<dbReference type="GO" id="GO:0003700">
    <property type="term" value="F:DNA-binding transcription factor activity"/>
    <property type="evidence" value="ECO:0007669"/>
    <property type="project" value="TreeGrafter"/>
</dbReference>
<dbReference type="PANTHER" id="PTHR31945">
    <property type="entry name" value="TRANSCRIPTION FACTOR SCREAM2-RELATED"/>
    <property type="match status" value="1"/>
</dbReference>
<dbReference type="InterPro" id="IPR051358">
    <property type="entry name" value="TF_AMS/ICE1/BHLH6-like"/>
</dbReference>
<sequence length="623" mass="67109">MDQLDEQSFLDELMSLRREEAPAPAPAPWQAYPGSGMMTTSDLLFYGGEDVAEASSSMDLVGPFQQPMAPLPAAPPHRSHEEYNFDCLSEVCNPYGSCGGVVPGPGVVHGVGQALSQDPLHDAMAEDGTTSGNLHHGGGASSSPVPFVFGAGGAGENSEMIRGVFPGAYARSKLNGGTTSKNLMAERRRRKRLNDRLSMLRSIMPKITKMDRTSILGDTIDYVNELTERIKTLEEEIGATPEELNLLNNSYRVSVMNMDRTSILGDTIDYVNELTERIKTLEEEIGATPEDLNLLNTTKNLSSGSSEEMPMRNSTKFVIEKQGDGETRIDICCATSPGVLISTVSALEGLGLEIEQCVVSCFGDFAMQASCSQEEGRSQVTSTDEIKQALFTSAGYGGSSTIQSSAAYDQIVIVGCVSMDRTAILGDTIDYVKELTERIKTLEDETGATPEELNLLSTTKSFSSSSNDEEMPMRNSTKFVVEKQGNGGNTRIEICCTTSPGALISTVSALDVLGLEIEQCAISCFGDIAMQASCSQEEGRNRVTCTDEIKQAMFTSAGYGGSCASVREYVSMFGMEYWDWADNRKIPTVGVFGCALLQLLVSSCHPWISNADTHSTNGGFITE</sequence>
<dbReference type="EnsemblPlants" id="EMT08749">
    <property type="protein sequence ID" value="EMT08749"/>
    <property type="gene ID" value="F775_00539"/>
</dbReference>
<dbReference type="InterPro" id="IPR036638">
    <property type="entry name" value="HLH_DNA-bd_sf"/>
</dbReference>
<dbReference type="Pfam" id="PF00010">
    <property type="entry name" value="HLH"/>
    <property type="match status" value="1"/>
</dbReference>
<proteinExistence type="inferred from homology"/>
<dbReference type="InterPro" id="IPR054502">
    <property type="entry name" value="bHLH-TF_ACT-like_plant"/>
</dbReference>
<reference evidence="6" key="1">
    <citation type="submission" date="2015-06" db="UniProtKB">
        <authorList>
            <consortium name="EnsemblPlants"/>
        </authorList>
    </citation>
    <scope>IDENTIFICATION</scope>
</reference>
<dbReference type="PROSITE" id="PS50888">
    <property type="entry name" value="BHLH"/>
    <property type="match status" value="1"/>
</dbReference>
<evidence type="ECO:0000256" key="3">
    <source>
        <dbReference type="ARBA" id="ARBA00023015"/>
    </source>
</evidence>
<protein>
    <submittedName>
        <fullName evidence="6">Transcription factor bHLH93</fullName>
    </submittedName>
</protein>
<organism evidence="6">
    <name type="scientific">Aegilops tauschii</name>
    <name type="common">Tausch's goatgrass</name>
    <name type="synonym">Aegilops squarrosa</name>
    <dbReference type="NCBI Taxonomy" id="37682"/>
    <lineage>
        <taxon>Eukaryota</taxon>
        <taxon>Viridiplantae</taxon>
        <taxon>Streptophyta</taxon>
        <taxon>Embryophyta</taxon>
        <taxon>Tracheophyta</taxon>
        <taxon>Spermatophyta</taxon>
        <taxon>Magnoliopsida</taxon>
        <taxon>Liliopsida</taxon>
        <taxon>Poales</taxon>
        <taxon>Poaceae</taxon>
        <taxon>BOP clade</taxon>
        <taxon>Pooideae</taxon>
        <taxon>Triticodae</taxon>
        <taxon>Triticeae</taxon>
        <taxon>Triticinae</taxon>
        <taxon>Aegilops</taxon>
    </lineage>
</organism>
<dbReference type="PANTHER" id="PTHR31945:SF61">
    <property type="entry name" value="TRANSCRIPTION FACTOR BHLH3"/>
    <property type="match status" value="1"/>
</dbReference>
<dbReference type="InterPro" id="IPR011598">
    <property type="entry name" value="bHLH_dom"/>
</dbReference>
<evidence type="ECO:0000256" key="1">
    <source>
        <dbReference type="ARBA" id="ARBA00004123"/>
    </source>
</evidence>
<dbReference type="Pfam" id="PF22754">
    <property type="entry name" value="bHLH-TF_ACT-like_plant"/>
    <property type="match status" value="2"/>
</dbReference>
<evidence type="ECO:0000313" key="6">
    <source>
        <dbReference type="EnsemblPlants" id="EMT08749"/>
    </source>
</evidence>
<dbReference type="SUPFAM" id="SSF47459">
    <property type="entry name" value="HLH, helix-loop-helix DNA-binding domain"/>
    <property type="match status" value="1"/>
</dbReference>
<dbReference type="AlphaFoldDB" id="M8BPR7"/>
<accession>M8BPR7</accession>
<keyword evidence="5" id="KW-0539">Nucleus</keyword>
<comment type="similarity">
    <text evidence="2">Belongs to the bHLH protein family.</text>
</comment>
<dbReference type="SMART" id="SM00353">
    <property type="entry name" value="HLH"/>
    <property type="match status" value="1"/>
</dbReference>
<evidence type="ECO:0000256" key="5">
    <source>
        <dbReference type="ARBA" id="ARBA00023242"/>
    </source>
</evidence>
<dbReference type="Gene3D" id="4.10.280.10">
    <property type="entry name" value="Helix-loop-helix DNA-binding domain"/>
    <property type="match status" value="1"/>
</dbReference>